<reference evidence="2" key="1">
    <citation type="submission" date="2022-11" db="EMBL/GenBank/DDBJ databases">
        <authorList>
            <person name="Petersen C."/>
        </authorList>
    </citation>
    <scope>NUCLEOTIDE SEQUENCE</scope>
    <source>
        <strain evidence="2">IBT 21917</strain>
    </source>
</reference>
<dbReference type="AlphaFoldDB" id="A0A9W9LF17"/>
<reference evidence="2" key="2">
    <citation type="journal article" date="2023" name="IMA Fungus">
        <title>Comparative genomic study of the Penicillium genus elucidates a diverse pangenome and 15 lateral gene transfer events.</title>
        <authorList>
            <person name="Petersen C."/>
            <person name="Sorensen T."/>
            <person name="Nielsen M.R."/>
            <person name="Sondergaard T.E."/>
            <person name="Sorensen J.L."/>
            <person name="Fitzpatrick D.A."/>
            <person name="Frisvad J.C."/>
            <person name="Nielsen K.L."/>
        </authorList>
    </citation>
    <scope>NUCLEOTIDE SEQUENCE</scope>
    <source>
        <strain evidence="2">IBT 21917</strain>
    </source>
</reference>
<dbReference type="EMBL" id="JAPQKO010000008">
    <property type="protein sequence ID" value="KAJ5151745.1"/>
    <property type="molecule type" value="Genomic_DNA"/>
</dbReference>
<evidence type="ECO:0000256" key="1">
    <source>
        <dbReference type="SAM" id="MobiDB-lite"/>
    </source>
</evidence>
<keyword evidence="3" id="KW-1185">Reference proteome</keyword>
<comment type="caution">
    <text evidence="2">The sequence shown here is derived from an EMBL/GenBank/DDBJ whole genome shotgun (WGS) entry which is preliminary data.</text>
</comment>
<evidence type="ECO:0000313" key="2">
    <source>
        <dbReference type="EMBL" id="KAJ5151745.1"/>
    </source>
</evidence>
<accession>A0A9W9LF17</accession>
<feature type="region of interest" description="Disordered" evidence="1">
    <location>
        <begin position="128"/>
        <end position="147"/>
    </location>
</feature>
<sequence>MPLSGFRRNYNVPALRETASLAIVNCKTRRQLSFADGTVITVSEASADELNNFWLLKNPAGADEEEQAPHAIVSAASDEAIVHSAGKPLQLRLDTTEERNLQGKIIYQHDHPEIIFIANIQSGTCLTDAEGGPQATSQSQPMPILRS</sequence>
<dbReference type="Proteomes" id="UP001146351">
    <property type="component" value="Unassembled WGS sequence"/>
</dbReference>
<organism evidence="2 3">
    <name type="scientific">Penicillium capsulatum</name>
    <dbReference type="NCBI Taxonomy" id="69766"/>
    <lineage>
        <taxon>Eukaryota</taxon>
        <taxon>Fungi</taxon>
        <taxon>Dikarya</taxon>
        <taxon>Ascomycota</taxon>
        <taxon>Pezizomycotina</taxon>
        <taxon>Eurotiomycetes</taxon>
        <taxon>Eurotiomycetidae</taxon>
        <taxon>Eurotiales</taxon>
        <taxon>Aspergillaceae</taxon>
        <taxon>Penicillium</taxon>
    </lineage>
</organism>
<proteinExistence type="predicted"/>
<evidence type="ECO:0000313" key="3">
    <source>
        <dbReference type="Proteomes" id="UP001146351"/>
    </source>
</evidence>
<gene>
    <name evidence="2" type="ORF">N7492_010040</name>
</gene>
<name>A0A9W9LF17_9EURO</name>
<protein>
    <submittedName>
        <fullName evidence="2">Uncharacterized protein</fullName>
    </submittedName>
</protein>